<gene>
    <name evidence="6" type="ORF">Gaeavirus10_13</name>
</gene>
<dbReference type="PANTHER" id="PTHR11909">
    <property type="entry name" value="CASEIN KINASE-RELATED"/>
    <property type="match status" value="1"/>
</dbReference>
<dbReference type="InterPro" id="IPR050235">
    <property type="entry name" value="CK1_Ser-Thr_kinase"/>
</dbReference>
<dbReference type="GO" id="GO:0004674">
    <property type="term" value="F:protein serine/threonine kinase activity"/>
    <property type="evidence" value="ECO:0007669"/>
    <property type="project" value="UniProtKB-KW"/>
</dbReference>
<dbReference type="PROSITE" id="PS00107">
    <property type="entry name" value="PROTEIN_KINASE_ATP"/>
    <property type="match status" value="1"/>
</dbReference>
<dbReference type="InterPro" id="IPR017441">
    <property type="entry name" value="Protein_kinase_ATP_BS"/>
</dbReference>
<dbReference type="PROSITE" id="PS50011">
    <property type="entry name" value="PROTEIN_KINASE_DOM"/>
    <property type="match status" value="1"/>
</dbReference>
<evidence type="ECO:0000313" key="6">
    <source>
        <dbReference type="EMBL" id="AYV80117.1"/>
    </source>
</evidence>
<dbReference type="Gene3D" id="3.30.200.20">
    <property type="entry name" value="Phosphorylase Kinase, domain 1"/>
    <property type="match status" value="1"/>
</dbReference>
<dbReference type="Gene3D" id="1.10.510.10">
    <property type="entry name" value="Transferase(Phosphotransferase) domain 1"/>
    <property type="match status" value="1"/>
</dbReference>
<dbReference type="InterPro" id="IPR008271">
    <property type="entry name" value="Ser/Thr_kinase_AS"/>
</dbReference>
<dbReference type="EC" id="2.7.11.1" evidence="1"/>
<dbReference type="PROSITE" id="PS00108">
    <property type="entry name" value="PROTEIN_KINASE_ST"/>
    <property type="match status" value="1"/>
</dbReference>
<evidence type="ECO:0000256" key="2">
    <source>
        <dbReference type="ARBA" id="ARBA00022741"/>
    </source>
</evidence>
<sequence length="392" mass="45115">MPDKLGHGAFGSVYIAHDKINNTNVAIKCESKEKNENLTLLREFKVCKKIYDVKKYLKCVKQQEDDTIGDTTKISNNTMILESNPTIIVYNHISKNNLLSIPTEFNINLLINTICIPETHKYFACTDYNYLTMELCGDNIESILEKYSFSEKSKYSIAYRLLYIMSCIHRCGIIHRDIKLSNFVLNKKIDDTDNNILTQYDNLSPIVIDLGLAKEYYKFEGGKAVKVAMRIGKSITGTLRYISLNIHEFKSPTVVDDLISLSYALIVIFTGKTLPWVGHRKDIDKFEIHKHTQDTCKCGYHKFKAEGITKHNNTIADVKFHTDLDELVGKYSFLATWIRYLYSLNFGQLPSYNILLKKLKIECNDCDDLVIELEKKTKIRVRNKAVTVVKEN</sequence>
<dbReference type="EMBL" id="MK072208">
    <property type="protein sequence ID" value="AYV80117.1"/>
    <property type="molecule type" value="Genomic_DNA"/>
</dbReference>
<organism evidence="6">
    <name type="scientific">Gaeavirus sp</name>
    <dbReference type="NCBI Taxonomy" id="2487767"/>
    <lineage>
        <taxon>Viruses</taxon>
        <taxon>Varidnaviria</taxon>
        <taxon>Bamfordvirae</taxon>
        <taxon>Nucleocytoviricota</taxon>
        <taxon>Megaviricetes</taxon>
        <taxon>Imitervirales</taxon>
        <taxon>Mimiviridae</taxon>
        <taxon>Klosneuvirinae</taxon>
    </lineage>
</organism>
<name>A0A3G4ZYY1_9VIRU</name>
<dbReference type="SUPFAM" id="SSF56112">
    <property type="entry name" value="Protein kinase-like (PK-like)"/>
    <property type="match status" value="1"/>
</dbReference>
<dbReference type="InterPro" id="IPR000719">
    <property type="entry name" value="Prot_kinase_dom"/>
</dbReference>
<dbReference type="SMART" id="SM00220">
    <property type="entry name" value="S_TKc"/>
    <property type="match status" value="1"/>
</dbReference>
<keyword evidence="3 4" id="KW-0067">ATP-binding</keyword>
<evidence type="ECO:0000256" key="3">
    <source>
        <dbReference type="ARBA" id="ARBA00022840"/>
    </source>
</evidence>
<keyword evidence="2 4" id="KW-0547">Nucleotide-binding</keyword>
<accession>A0A3G4ZYY1</accession>
<feature type="binding site" evidence="4">
    <location>
        <position position="28"/>
    </location>
    <ligand>
        <name>ATP</name>
        <dbReference type="ChEBI" id="CHEBI:30616"/>
    </ligand>
</feature>
<keyword evidence="6" id="KW-0418">Kinase</keyword>
<dbReference type="GO" id="GO:0005524">
    <property type="term" value="F:ATP binding"/>
    <property type="evidence" value="ECO:0007669"/>
    <property type="project" value="UniProtKB-UniRule"/>
</dbReference>
<dbReference type="InterPro" id="IPR011009">
    <property type="entry name" value="Kinase-like_dom_sf"/>
</dbReference>
<evidence type="ECO:0000256" key="4">
    <source>
        <dbReference type="PROSITE-ProRule" id="PRU10141"/>
    </source>
</evidence>
<feature type="domain" description="Protein kinase" evidence="5">
    <location>
        <begin position="1"/>
        <end position="392"/>
    </location>
</feature>
<evidence type="ECO:0000256" key="1">
    <source>
        <dbReference type="ARBA" id="ARBA00012513"/>
    </source>
</evidence>
<protein>
    <recommendedName>
        <fullName evidence="1">non-specific serine/threonine protein kinase</fullName>
        <ecNumber evidence="1">2.7.11.1</ecNumber>
    </recommendedName>
</protein>
<dbReference type="Pfam" id="PF00069">
    <property type="entry name" value="Pkinase"/>
    <property type="match status" value="1"/>
</dbReference>
<proteinExistence type="predicted"/>
<keyword evidence="6" id="KW-0723">Serine/threonine-protein kinase</keyword>
<evidence type="ECO:0000259" key="5">
    <source>
        <dbReference type="PROSITE" id="PS50011"/>
    </source>
</evidence>
<keyword evidence="6" id="KW-0808">Transferase</keyword>
<reference evidence="6" key="1">
    <citation type="submission" date="2018-10" db="EMBL/GenBank/DDBJ databases">
        <title>Hidden diversity of soil giant viruses.</title>
        <authorList>
            <person name="Schulz F."/>
            <person name="Alteio L."/>
            <person name="Goudeau D."/>
            <person name="Ryan E.M."/>
            <person name="Malmstrom R.R."/>
            <person name="Blanchard J."/>
            <person name="Woyke T."/>
        </authorList>
    </citation>
    <scope>NUCLEOTIDE SEQUENCE</scope>
    <source>
        <strain evidence="6">GAV1</strain>
    </source>
</reference>